<name>A0A915KAE8_ROMCU</name>
<accession>A0A915KAE8</accession>
<protein>
    <submittedName>
        <fullName evidence="2">Uncharacterized protein</fullName>
    </submittedName>
</protein>
<dbReference type="Proteomes" id="UP000887565">
    <property type="component" value="Unplaced"/>
</dbReference>
<keyword evidence="1" id="KW-1185">Reference proteome</keyword>
<reference evidence="2" key="1">
    <citation type="submission" date="2022-11" db="UniProtKB">
        <authorList>
            <consortium name="WormBaseParasite"/>
        </authorList>
    </citation>
    <scope>IDENTIFICATION</scope>
</reference>
<sequence length="138" mass="16058">MPRTHHHHYNNNFRTIHVVPLAQYDKWGLVERQAVGQVGPRLGTGVGKQGWRWAKYKKDNNKYHPECLMTIDKILEQFGEIPVDPNLEERETESIDAIVKESRLTVVENEPNNKSLLSLVIDNKAFFCCWQGLMMTIR</sequence>
<dbReference type="AlphaFoldDB" id="A0A915KAE8"/>
<dbReference type="WBParaSite" id="nRc.2.0.1.t35335-RA">
    <property type="protein sequence ID" value="nRc.2.0.1.t35335-RA"/>
    <property type="gene ID" value="nRc.2.0.1.g35335"/>
</dbReference>
<evidence type="ECO:0000313" key="2">
    <source>
        <dbReference type="WBParaSite" id="nRc.2.0.1.t35335-RA"/>
    </source>
</evidence>
<proteinExistence type="predicted"/>
<evidence type="ECO:0000313" key="1">
    <source>
        <dbReference type="Proteomes" id="UP000887565"/>
    </source>
</evidence>
<organism evidence="1 2">
    <name type="scientific">Romanomermis culicivorax</name>
    <name type="common">Nematode worm</name>
    <dbReference type="NCBI Taxonomy" id="13658"/>
    <lineage>
        <taxon>Eukaryota</taxon>
        <taxon>Metazoa</taxon>
        <taxon>Ecdysozoa</taxon>
        <taxon>Nematoda</taxon>
        <taxon>Enoplea</taxon>
        <taxon>Dorylaimia</taxon>
        <taxon>Mermithida</taxon>
        <taxon>Mermithoidea</taxon>
        <taxon>Mermithidae</taxon>
        <taxon>Romanomermis</taxon>
    </lineage>
</organism>